<evidence type="ECO:0000256" key="1">
    <source>
        <dbReference type="SAM" id="MobiDB-lite"/>
    </source>
</evidence>
<dbReference type="PANTHER" id="PTHR34197">
    <property type="entry name" value="OS04G0591300 PROTEIN"/>
    <property type="match status" value="1"/>
</dbReference>
<dbReference type="Proteomes" id="UP001159364">
    <property type="component" value="Linkage Group LG07"/>
</dbReference>
<evidence type="ECO:0000313" key="2">
    <source>
        <dbReference type="EMBL" id="KAJ8760656.1"/>
    </source>
</evidence>
<sequence length="391" mass="43002">MKDRGKAVEVYTSEDLYDQDYSPAADLPCKKHPSASSVGICPYCLKERLVNLVCSDCGEHRLSSCSCSEISSYRNSSCNVEISSVGRVSFLLENDQKNLLVSGSNPKPKSERKEDDVLLLKRSNSSCVEIKRKGGLWRIVRLFKKKREKGCVNTVGGFQDKSDMWVVDYTGVSRSRSLCSFRGGGFFGSEDGTFSGARSSISGARSSLSAARSSGVNGGLLFDPDRKSGFSEPEPRKSGFDGHEKRDATLLEPDKLDNIFNGANTRRVFSLKEGNFSTVDDSGFIDLKFDFPSESNPDFSAIKLVSLSDTNSAFGSMRAGDTVAQDHCAGHVGSFPRDMFCANGRSCRNRIAVSDRRTKKSRKSFKSWRWIFRYSPGAKKKDEGLGIKSVA</sequence>
<comment type="caution">
    <text evidence="2">The sequence shown here is derived from an EMBL/GenBank/DDBJ whole genome shotgun (WGS) entry which is preliminary data.</text>
</comment>
<feature type="compositionally biased region" description="Basic and acidic residues" evidence="1">
    <location>
        <begin position="223"/>
        <end position="246"/>
    </location>
</feature>
<evidence type="ECO:0000313" key="3">
    <source>
        <dbReference type="Proteomes" id="UP001159364"/>
    </source>
</evidence>
<proteinExistence type="predicted"/>
<protein>
    <submittedName>
        <fullName evidence="2">Uncharacterized protein</fullName>
    </submittedName>
</protein>
<feature type="region of interest" description="Disordered" evidence="1">
    <location>
        <begin position="211"/>
        <end position="246"/>
    </location>
</feature>
<accession>A0AAV8T1L7</accession>
<dbReference type="EMBL" id="JAIWQS010000007">
    <property type="protein sequence ID" value="KAJ8760656.1"/>
    <property type="molecule type" value="Genomic_DNA"/>
</dbReference>
<dbReference type="PANTHER" id="PTHR34197:SF3">
    <property type="entry name" value="DUF740 FAMILY PROTEIN"/>
    <property type="match status" value="1"/>
</dbReference>
<name>A0AAV8T1L7_9ROSI</name>
<dbReference type="AlphaFoldDB" id="A0AAV8T1L7"/>
<reference evidence="2 3" key="1">
    <citation type="submission" date="2021-09" db="EMBL/GenBank/DDBJ databases">
        <title>Genomic insights and catalytic innovation underlie evolution of tropane alkaloids biosynthesis.</title>
        <authorList>
            <person name="Wang Y.-J."/>
            <person name="Tian T."/>
            <person name="Huang J.-P."/>
            <person name="Huang S.-X."/>
        </authorList>
    </citation>
    <scope>NUCLEOTIDE SEQUENCE [LARGE SCALE GENOMIC DNA]</scope>
    <source>
        <strain evidence="2">KIB-2018</strain>
        <tissue evidence="2">Leaf</tissue>
    </source>
</reference>
<keyword evidence="3" id="KW-1185">Reference proteome</keyword>
<organism evidence="2 3">
    <name type="scientific">Erythroxylum novogranatense</name>
    <dbReference type="NCBI Taxonomy" id="1862640"/>
    <lineage>
        <taxon>Eukaryota</taxon>
        <taxon>Viridiplantae</taxon>
        <taxon>Streptophyta</taxon>
        <taxon>Embryophyta</taxon>
        <taxon>Tracheophyta</taxon>
        <taxon>Spermatophyta</taxon>
        <taxon>Magnoliopsida</taxon>
        <taxon>eudicotyledons</taxon>
        <taxon>Gunneridae</taxon>
        <taxon>Pentapetalae</taxon>
        <taxon>rosids</taxon>
        <taxon>fabids</taxon>
        <taxon>Malpighiales</taxon>
        <taxon>Erythroxylaceae</taxon>
        <taxon>Erythroxylum</taxon>
    </lineage>
</organism>
<gene>
    <name evidence="2" type="ORF">K2173_015323</name>
</gene>